<protein>
    <submittedName>
        <fullName evidence="1">Uncharacterized protein</fullName>
    </submittedName>
</protein>
<gene>
    <name evidence="1" type="ORF">SAMN02745199_1264</name>
</gene>
<reference evidence="2" key="1">
    <citation type="submission" date="2016-11" db="EMBL/GenBank/DDBJ databases">
        <authorList>
            <person name="Varghese N."/>
            <person name="Submissions S."/>
        </authorList>
    </citation>
    <scope>NUCLEOTIDE SEQUENCE [LARGE SCALE GENOMIC DNA]</scope>
    <source>
        <strain evidence="2">DSM 15807</strain>
    </source>
</reference>
<name>A0A1M5TB04_9BACT</name>
<accession>A0A1M5TB04</accession>
<dbReference type="Proteomes" id="UP000242592">
    <property type="component" value="Unassembled WGS sequence"/>
</dbReference>
<evidence type="ECO:0000313" key="2">
    <source>
        <dbReference type="Proteomes" id="UP000242592"/>
    </source>
</evidence>
<proteinExistence type="predicted"/>
<dbReference type="EMBL" id="FQXN01000004">
    <property type="protein sequence ID" value="SHH47904.1"/>
    <property type="molecule type" value="Genomic_DNA"/>
</dbReference>
<dbReference type="AlphaFoldDB" id="A0A1M5TB04"/>
<sequence length="39" mass="4781">MVYFYFRDYVTIGEREKQKDEENFAGFLLLVENNKTLIF</sequence>
<dbReference type="STRING" id="1123380.SAMN02745199_1264"/>
<keyword evidence="2" id="KW-1185">Reference proteome</keyword>
<evidence type="ECO:0000313" key="1">
    <source>
        <dbReference type="EMBL" id="SHH47904.1"/>
    </source>
</evidence>
<organism evidence="1 2">
    <name type="scientific">Thermosipho atlanticus DSM 15807</name>
    <dbReference type="NCBI Taxonomy" id="1123380"/>
    <lineage>
        <taxon>Bacteria</taxon>
        <taxon>Thermotogati</taxon>
        <taxon>Thermotogota</taxon>
        <taxon>Thermotogae</taxon>
        <taxon>Thermotogales</taxon>
        <taxon>Fervidobacteriaceae</taxon>
        <taxon>Thermosipho</taxon>
    </lineage>
</organism>